<dbReference type="SUPFAM" id="SSF55174">
    <property type="entry name" value="Alpha-L RNA-binding motif"/>
    <property type="match status" value="1"/>
</dbReference>
<dbReference type="InterPro" id="IPR000748">
    <property type="entry name" value="PsdUridine_synth_RsuA/RluB/E/F"/>
</dbReference>
<dbReference type="PROSITE" id="PS50889">
    <property type="entry name" value="S4"/>
    <property type="match status" value="1"/>
</dbReference>
<accession>A0A381Q549</accession>
<dbReference type="Gene3D" id="3.30.70.580">
    <property type="entry name" value="Pseudouridine synthase I, catalytic domain, N-terminal subdomain"/>
    <property type="match status" value="1"/>
</dbReference>
<dbReference type="InterPro" id="IPR036986">
    <property type="entry name" value="S4_RNA-bd_sf"/>
</dbReference>
<dbReference type="PANTHER" id="PTHR47683">
    <property type="entry name" value="PSEUDOURIDINE SYNTHASE FAMILY PROTEIN-RELATED"/>
    <property type="match status" value="1"/>
</dbReference>
<dbReference type="Gene3D" id="3.10.290.10">
    <property type="entry name" value="RNA-binding S4 domain"/>
    <property type="match status" value="1"/>
</dbReference>
<dbReference type="SMART" id="SM00363">
    <property type="entry name" value="S4"/>
    <property type="match status" value="1"/>
</dbReference>
<dbReference type="AlphaFoldDB" id="A0A381Q549"/>
<gene>
    <name evidence="4" type="ORF">METZ01_LOCUS26878</name>
</gene>
<dbReference type="Gene3D" id="3.30.70.1560">
    <property type="entry name" value="Alpha-L RNA-binding motif"/>
    <property type="match status" value="1"/>
</dbReference>
<dbReference type="InterPro" id="IPR002942">
    <property type="entry name" value="S4_RNA-bd"/>
</dbReference>
<evidence type="ECO:0000259" key="3">
    <source>
        <dbReference type="SMART" id="SM00363"/>
    </source>
</evidence>
<dbReference type="Pfam" id="PF00849">
    <property type="entry name" value="PseudoU_synth_2"/>
    <property type="match status" value="1"/>
</dbReference>
<dbReference type="PANTHER" id="PTHR47683:SF2">
    <property type="entry name" value="RNA-BINDING S4 DOMAIN-CONTAINING PROTEIN"/>
    <property type="match status" value="1"/>
</dbReference>
<evidence type="ECO:0000313" key="4">
    <source>
        <dbReference type="EMBL" id="SUZ74024.1"/>
    </source>
</evidence>
<name>A0A381Q549_9ZZZZ</name>
<reference evidence="4" key="1">
    <citation type="submission" date="2018-05" db="EMBL/GenBank/DDBJ databases">
        <authorList>
            <person name="Lanie J.A."/>
            <person name="Ng W.-L."/>
            <person name="Kazmierczak K.M."/>
            <person name="Andrzejewski T.M."/>
            <person name="Davidsen T.M."/>
            <person name="Wayne K.J."/>
            <person name="Tettelin H."/>
            <person name="Glass J.I."/>
            <person name="Rusch D."/>
            <person name="Podicherti R."/>
            <person name="Tsui H.-C.T."/>
            <person name="Winkler M.E."/>
        </authorList>
    </citation>
    <scope>NUCLEOTIDE SEQUENCE</scope>
</reference>
<dbReference type="PROSITE" id="PS01149">
    <property type="entry name" value="PSI_RSU"/>
    <property type="match status" value="1"/>
</dbReference>
<dbReference type="GO" id="GO:0003723">
    <property type="term" value="F:RNA binding"/>
    <property type="evidence" value="ECO:0007669"/>
    <property type="project" value="InterPro"/>
</dbReference>
<evidence type="ECO:0000256" key="2">
    <source>
        <dbReference type="ARBA" id="ARBA00023235"/>
    </source>
</evidence>
<feature type="domain" description="RNA-binding S4" evidence="3">
    <location>
        <begin position="1"/>
        <end position="62"/>
    </location>
</feature>
<dbReference type="InterPro" id="IPR020103">
    <property type="entry name" value="PsdUridine_synth_cat_dom_sf"/>
</dbReference>
<dbReference type="SUPFAM" id="SSF55120">
    <property type="entry name" value="Pseudouridine synthase"/>
    <property type="match status" value="1"/>
</dbReference>
<proteinExistence type="inferred from homology"/>
<dbReference type="GO" id="GO:0009982">
    <property type="term" value="F:pseudouridine synthase activity"/>
    <property type="evidence" value="ECO:0007669"/>
    <property type="project" value="InterPro"/>
</dbReference>
<dbReference type="EMBL" id="UINC01001197">
    <property type="protein sequence ID" value="SUZ74024.1"/>
    <property type="molecule type" value="Genomic_DNA"/>
</dbReference>
<dbReference type="NCBIfam" id="TIGR00093">
    <property type="entry name" value="pseudouridine synthase"/>
    <property type="match status" value="1"/>
</dbReference>
<dbReference type="GO" id="GO:0001522">
    <property type="term" value="P:pseudouridine synthesis"/>
    <property type="evidence" value="ECO:0007669"/>
    <property type="project" value="InterPro"/>
</dbReference>
<comment type="similarity">
    <text evidence="1">Belongs to the pseudouridine synthase RsuA family.</text>
</comment>
<dbReference type="InterPro" id="IPR006145">
    <property type="entry name" value="PsdUridine_synth_RsuA/RluA"/>
</dbReference>
<organism evidence="4">
    <name type="scientific">marine metagenome</name>
    <dbReference type="NCBI Taxonomy" id="408172"/>
    <lineage>
        <taxon>unclassified sequences</taxon>
        <taxon>metagenomes</taxon>
        <taxon>ecological metagenomes</taxon>
    </lineage>
</organism>
<sequence length="237" mass="26966">MRLNKFLAQAGIASRRKADELIQMATTTVNGELCLDPAYKVKDSDIVRYDDQVINPEKEKIVILLHKPRGVITTAKDTHDRKTVLDLISGSARLVPVGRLDKNTTGALLLSNDGNLHEYLTHPRNQIPKDYEAVIEGRITPEQIAKLKRGIYIGDREYGQAEVLKQNTVKQRSTVTLRLRQGKKREIRRIMHRLKRKLFSLKRIRFAGLGLGDLAPGQYRIITAEEIQMLKKSYLSS</sequence>
<dbReference type="GO" id="GO:0006364">
    <property type="term" value="P:rRNA processing"/>
    <property type="evidence" value="ECO:0007669"/>
    <property type="project" value="UniProtKB-ARBA"/>
</dbReference>
<dbReference type="InterPro" id="IPR020094">
    <property type="entry name" value="TruA/RsuA/RluB/E/F_N"/>
</dbReference>
<dbReference type="InterPro" id="IPR042092">
    <property type="entry name" value="PsdUridine_s_RsuA/RluB/E/F_cat"/>
</dbReference>
<protein>
    <recommendedName>
        <fullName evidence="3">RNA-binding S4 domain-containing protein</fullName>
    </recommendedName>
</protein>
<evidence type="ECO:0000256" key="1">
    <source>
        <dbReference type="ARBA" id="ARBA00008348"/>
    </source>
</evidence>
<dbReference type="Pfam" id="PF01479">
    <property type="entry name" value="S4"/>
    <property type="match status" value="1"/>
</dbReference>
<keyword evidence="2" id="KW-0413">Isomerase</keyword>
<dbReference type="InterPro" id="IPR050343">
    <property type="entry name" value="RsuA_PseudoU_synthase"/>
</dbReference>
<dbReference type="CDD" id="cd00165">
    <property type="entry name" value="S4"/>
    <property type="match status" value="1"/>
</dbReference>
<dbReference type="InterPro" id="IPR018496">
    <property type="entry name" value="PsdUridine_synth_RsuA/RluB_CS"/>
</dbReference>